<dbReference type="Pfam" id="PF00664">
    <property type="entry name" value="ABC_membrane"/>
    <property type="match status" value="1"/>
</dbReference>
<dbReference type="PANTHER" id="PTHR24221">
    <property type="entry name" value="ATP-BINDING CASSETTE SUB-FAMILY B"/>
    <property type="match status" value="1"/>
</dbReference>
<reference evidence="13" key="1">
    <citation type="submission" date="2020-08" db="EMBL/GenBank/DDBJ databases">
        <title>Genome public.</title>
        <authorList>
            <person name="Liu C."/>
            <person name="Sun Q."/>
        </authorList>
    </citation>
    <scope>NUCLEOTIDE SEQUENCE</scope>
    <source>
        <strain evidence="13">NSJ-33</strain>
    </source>
</reference>
<dbReference type="GO" id="GO:0005886">
    <property type="term" value="C:plasma membrane"/>
    <property type="evidence" value="ECO:0007669"/>
    <property type="project" value="UniProtKB-SubCell"/>
</dbReference>
<dbReference type="SMART" id="SM00382">
    <property type="entry name" value="AAA"/>
    <property type="match status" value="1"/>
</dbReference>
<evidence type="ECO:0000256" key="10">
    <source>
        <dbReference type="SAM" id="Phobius"/>
    </source>
</evidence>
<keyword evidence="5" id="KW-0547">Nucleotide-binding</keyword>
<keyword evidence="6" id="KW-0645">Protease</keyword>
<dbReference type="InterPro" id="IPR017871">
    <property type="entry name" value="ABC_transporter-like_CS"/>
</dbReference>
<keyword evidence="9 10" id="KW-0472">Membrane</keyword>
<dbReference type="EMBL" id="JACRSV010000004">
    <property type="protein sequence ID" value="MBC8560731.1"/>
    <property type="molecule type" value="Genomic_DNA"/>
</dbReference>
<evidence type="ECO:0000256" key="9">
    <source>
        <dbReference type="ARBA" id="ARBA00023136"/>
    </source>
</evidence>
<dbReference type="CDD" id="cd07346">
    <property type="entry name" value="ABC_6TM_exporters"/>
    <property type="match status" value="1"/>
</dbReference>
<dbReference type="InterPro" id="IPR003439">
    <property type="entry name" value="ABC_transporter-like_ATP-bd"/>
</dbReference>
<keyword evidence="4 10" id="KW-0812">Transmembrane</keyword>
<dbReference type="GO" id="GO:0016887">
    <property type="term" value="F:ATP hydrolysis activity"/>
    <property type="evidence" value="ECO:0007669"/>
    <property type="project" value="InterPro"/>
</dbReference>
<name>A0A926I899_9FIRM</name>
<dbReference type="InterPro" id="IPR003593">
    <property type="entry name" value="AAA+_ATPase"/>
</dbReference>
<dbReference type="PROSITE" id="PS50929">
    <property type="entry name" value="ABC_TM1F"/>
    <property type="match status" value="1"/>
</dbReference>
<comment type="subcellular location">
    <subcellularLocation>
        <location evidence="1">Cell membrane</location>
        <topology evidence="1">Multi-pass membrane protein</topology>
    </subcellularLocation>
</comment>
<dbReference type="SUPFAM" id="SSF52540">
    <property type="entry name" value="P-loop containing nucleoside triphosphate hydrolases"/>
    <property type="match status" value="1"/>
</dbReference>
<feature type="transmembrane region" description="Helical" evidence="10">
    <location>
        <begin position="144"/>
        <end position="162"/>
    </location>
</feature>
<sequence>MKGFQKIRYRLYILSEIRPYAYGVRKLFFISFLLSIISLSLTLIQPIFYKIFIEDVLLQQRFLSLLWVVSGYIFIFFISVLIGYCKTYLNNKINNRIIFRVKRMFLRKLFLMEFSEYESMSIGDIKMRIDDDPGCIASFIEYQTISFVLNVIASIISLILIFCINWSLALFALAVIPITFVVDHCISKKEWKIGEINRENDQKQSSWLHKSLQGWQEIKVFNLQKYEEHQLIKYNHIFAKNYGKWHLCATTRLLVIPKIKNEFIMKFCLYFLGGLLIINGHLTITSLLIFEKYYNQLMESIKLVSQQDADLQSNRASSDRLLDGLRKCRNKSKQVTAEKIDKITSVEFKNVSYRYPNRLNDVIHDLNLTIKQGERVGIMGQSGAGKSTILKLISGLLVPTAGSVFLSNKNIKVLNISDIHKKIGFVMQDNILFNTSIKENIKYAKVDADDAEIAHVCKMANIHDYIQSLPDKYDTIIGERGIKLSGGQKQRIVLARTFLRDVDMYLFDEATSALDQYNENLIQDAIRYISEDKTVIIVAHRKSSIELCDRIIDINL</sequence>
<feature type="transmembrane region" description="Helical" evidence="10">
    <location>
        <begin position="64"/>
        <end position="85"/>
    </location>
</feature>
<evidence type="ECO:0000313" key="14">
    <source>
        <dbReference type="Proteomes" id="UP000610760"/>
    </source>
</evidence>
<dbReference type="GO" id="GO:0005524">
    <property type="term" value="F:ATP binding"/>
    <property type="evidence" value="ECO:0007669"/>
    <property type="project" value="UniProtKB-KW"/>
</dbReference>
<dbReference type="InterPro" id="IPR011527">
    <property type="entry name" value="ABC1_TM_dom"/>
</dbReference>
<keyword evidence="7 13" id="KW-0067">ATP-binding</keyword>
<organism evidence="13 14">
    <name type="scientific">Fumia xinanensis</name>
    <dbReference type="NCBI Taxonomy" id="2763659"/>
    <lineage>
        <taxon>Bacteria</taxon>
        <taxon>Bacillati</taxon>
        <taxon>Bacillota</taxon>
        <taxon>Clostridia</taxon>
        <taxon>Eubacteriales</taxon>
        <taxon>Oscillospiraceae</taxon>
        <taxon>Fumia</taxon>
    </lineage>
</organism>
<evidence type="ECO:0000259" key="12">
    <source>
        <dbReference type="PROSITE" id="PS50929"/>
    </source>
</evidence>
<dbReference type="PANTHER" id="PTHR24221:SF503">
    <property type="entry name" value="MITOCHONDRIAL POTASSIUM CHANNEL ATP-BINDING SUBUNIT"/>
    <property type="match status" value="1"/>
</dbReference>
<evidence type="ECO:0000259" key="11">
    <source>
        <dbReference type="PROSITE" id="PS50893"/>
    </source>
</evidence>
<dbReference type="Gene3D" id="1.20.1560.10">
    <property type="entry name" value="ABC transporter type 1, transmembrane domain"/>
    <property type="match status" value="1"/>
</dbReference>
<comment type="caution">
    <text evidence="13">The sequence shown here is derived from an EMBL/GenBank/DDBJ whole genome shotgun (WGS) entry which is preliminary data.</text>
</comment>
<evidence type="ECO:0000256" key="1">
    <source>
        <dbReference type="ARBA" id="ARBA00004651"/>
    </source>
</evidence>
<accession>A0A926I899</accession>
<gene>
    <name evidence="13" type="ORF">H8710_11720</name>
</gene>
<dbReference type="PROSITE" id="PS50893">
    <property type="entry name" value="ABC_TRANSPORTER_2"/>
    <property type="match status" value="1"/>
</dbReference>
<evidence type="ECO:0000256" key="5">
    <source>
        <dbReference type="ARBA" id="ARBA00022741"/>
    </source>
</evidence>
<keyword evidence="8 10" id="KW-1133">Transmembrane helix</keyword>
<feature type="domain" description="ABC transmembrane type-1" evidence="12">
    <location>
        <begin position="29"/>
        <end position="242"/>
    </location>
</feature>
<keyword evidence="2" id="KW-0813">Transport</keyword>
<dbReference type="SUPFAM" id="SSF90123">
    <property type="entry name" value="ABC transporter transmembrane region"/>
    <property type="match status" value="1"/>
</dbReference>
<keyword evidence="6" id="KW-0378">Hydrolase</keyword>
<evidence type="ECO:0000256" key="4">
    <source>
        <dbReference type="ARBA" id="ARBA00022692"/>
    </source>
</evidence>
<evidence type="ECO:0000256" key="2">
    <source>
        <dbReference type="ARBA" id="ARBA00022448"/>
    </source>
</evidence>
<keyword evidence="14" id="KW-1185">Reference proteome</keyword>
<dbReference type="FunFam" id="3.40.50.300:FF:000299">
    <property type="entry name" value="ABC transporter ATP-binding protein/permease"/>
    <property type="match status" value="1"/>
</dbReference>
<dbReference type="PROSITE" id="PS00211">
    <property type="entry name" value="ABC_TRANSPORTER_1"/>
    <property type="match status" value="1"/>
</dbReference>
<dbReference type="Pfam" id="PF00005">
    <property type="entry name" value="ABC_tran"/>
    <property type="match status" value="1"/>
</dbReference>
<keyword evidence="3" id="KW-1003">Cell membrane</keyword>
<dbReference type="Proteomes" id="UP000610760">
    <property type="component" value="Unassembled WGS sequence"/>
</dbReference>
<dbReference type="InterPro" id="IPR036640">
    <property type="entry name" value="ABC1_TM_sf"/>
</dbReference>
<dbReference type="RefSeq" id="WP_249295974.1">
    <property type="nucleotide sequence ID" value="NZ_JACRSV010000004.1"/>
</dbReference>
<protein>
    <submittedName>
        <fullName evidence="13">ABC transporter ATP-binding protein</fullName>
    </submittedName>
</protein>
<evidence type="ECO:0000256" key="8">
    <source>
        <dbReference type="ARBA" id="ARBA00022989"/>
    </source>
</evidence>
<keyword evidence="6" id="KW-0788">Thiol protease</keyword>
<proteinExistence type="predicted"/>
<feature type="transmembrane region" description="Helical" evidence="10">
    <location>
        <begin position="267"/>
        <end position="290"/>
    </location>
</feature>
<evidence type="ECO:0000256" key="6">
    <source>
        <dbReference type="ARBA" id="ARBA00022807"/>
    </source>
</evidence>
<dbReference type="GO" id="GO:0008234">
    <property type="term" value="F:cysteine-type peptidase activity"/>
    <property type="evidence" value="ECO:0007669"/>
    <property type="project" value="UniProtKB-KW"/>
</dbReference>
<evidence type="ECO:0000256" key="3">
    <source>
        <dbReference type="ARBA" id="ARBA00022475"/>
    </source>
</evidence>
<feature type="transmembrane region" description="Helical" evidence="10">
    <location>
        <begin position="27"/>
        <end position="52"/>
    </location>
</feature>
<dbReference type="Gene3D" id="3.40.50.300">
    <property type="entry name" value="P-loop containing nucleotide triphosphate hydrolases"/>
    <property type="match status" value="1"/>
</dbReference>
<evidence type="ECO:0000313" key="13">
    <source>
        <dbReference type="EMBL" id="MBC8560731.1"/>
    </source>
</evidence>
<dbReference type="InterPro" id="IPR027417">
    <property type="entry name" value="P-loop_NTPase"/>
</dbReference>
<feature type="transmembrane region" description="Helical" evidence="10">
    <location>
        <begin position="168"/>
        <end position="186"/>
    </location>
</feature>
<evidence type="ECO:0000256" key="7">
    <source>
        <dbReference type="ARBA" id="ARBA00022840"/>
    </source>
</evidence>
<dbReference type="AlphaFoldDB" id="A0A926I899"/>
<dbReference type="GO" id="GO:0140359">
    <property type="term" value="F:ABC-type transporter activity"/>
    <property type="evidence" value="ECO:0007669"/>
    <property type="project" value="InterPro"/>
</dbReference>
<dbReference type="InterPro" id="IPR039421">
    <property type="entry name" value="Type_1_exporter"/>
</dbReference>
<feature type="domain" description="ABC transporter" evidence="11">
    <location>
        <begin position="346"/>
        <end position="556"/>
    </location>
</feature>